<gene>
    <name evidence="1" type="ORF">AVEN_179589_1</name>
</gene>
<proteinExistence type="predicted"/>
<evidence type="ECO:0000313" key="1">
    <source>
        <dbReference type="EMBL" id="GBL89808.1"/>
    </source>
</evidence>
<accession>A0A4Y2BCP6</accession>
<sequence length="118" mass="13406">MNHSVSSTLWFFEICFSCHLSEELRHSTSLQDLFRQLICGDSSALTENMRQQGGTTFANLLNALRIGELKASHFAVLMSKVLTEASDDFDLDRAIRIYPTRAQFDADNTAVLERYRAK</sequence>
<dbReference type="OrthoDB" id="416437at2759"/>
<name>A0A4Y2BCP6_ARAVE</name>
<reference evidence="1 2" key="1">
    <citation type="journal article" date="2019" name="Sci. Rep.">
        <title>Orb-weaving spider Araneus ventricosus genome elucidates the spidroin gene catalogue.</title>
        <authorList>
            <person name="Kono N."/>
            <person name="Nakamura H."/>
            <person name="Ohtoshi R."/>
            <person name="Moran D.A.P."/>
            <person name="Shinohara A."/>
            <person name="Yoshida Y."/>
            <person name="Fujiwara M."/>
            <person name="Mori M."/>
            <person name="Tomita M."/>
            <person name="Arakawa K."/>
        </authorList>
    </citation>
    <scope>NUCLEOTIDE SEQUENCE [LARGE SCALE GENOMIC DNA]</scope>
</reference>
<dbReference type="AlphaFoldDB" id="A0A4Y2BCP6"/>
<organism evidence="1 2">
    <name type="scientific">Araneus ventricosus</name>
    <name type="common">Orbweaver spider</name>
    <name type="synonym">Epeira ventricosa</name>
    <dbReference type="NCBI Taxonomy" id="182803"/>
    <lineage>
        <taxon>Eukaryota</taxon>
        <taxon>Metazoa</taxon>
        <taxon>Ecdysozoa</taxon>
        <taxon>Arthropoda</taxon>
        <taxon>Chelicerata</taxon>
        <taxon>Arachnida</taxon>
        <taxon>Araneae</taxon>
        <taxon>Araneomorphae</taxon>
        <taxon>Entelegynae</taxon>
        <taxon>Araneoidea</taxon>
        <taxon>Araneidae</taxon>
        <taxon>Araneus</taxon>
    </lineage>
</organism>
<comment type="caution">
    <text evidence="1">The sequence shown here is derived from an EMBL/GenBank/DDBJ whole genome shotgun (WGS) entry which is preliminary data.</text>
</comment>
<keyword evidence="2" id="KW-1185">Reference proteome</keyword>
<dbReference type="Proteomes" id="UP000499080">
    <property type="component" value="Unassembled WGS sequence"/>
</dbReference>
<dbReference type="EMBL" id="BGPR01000067">
    <property type="protein sequence ID" value="GBL89808.1"/>
    <property type="molecule type" value="Genomic_DNA"/>
</dbReference>
<evidence type="ECO:0000313" key="2">
    <source>
        <dbReference type="Proteomes" id="UP000499080"/>
    </source>
</evidence>
<protein>
    <submittedName>
        <fullName evidence="1">Uncharacterized protein</fullName>
    </submittedName>
</protein>